<evidence type="ECO:0000313" key="2">
    <source>
        <dbReference type="EMBL" id="OUZ32662.1"/>
    </source>
</evidence>
<evidence type="ECO:0000313" key="3">
    <source>
        <dbReference type="EMBL" id="WYJ94204.1"/>
    </source>
</evidence>
<evidence type="ECO:0000313" key="4">
    <source>
        <dbReference type="Proteomes" id="UP000196151"/>
    </source>
</evidence>
<evidence type="ECO:0008006" key="5">
    <source>
        <dbReference type="Google" id="ProtNLM"/>
    </source>
</evidence>
<gene>
    <name evidence="2" type="ORF">A5889_001371</name>
    <name evidence="3" type="ORF">A5889_001706</name>
</gene>
<name>A0A200J5Y0_9ENTE</name>
<feature type="transmembrane region" description="Helical" evidence="1">
    <location>
        <begin position="7"/>
        <end position="28"/>
    </location>
</feature>
<keyword evidence="1" id="KW-0812">Transmembrane</keyword>
<evidence type="ECO:0000256" key="1">
    <source>
        <dbReference type="SAM" id="Phobius"/>
    </source>
</evidence>
<proteinExistence type="predicted"/>
<dbReference type="RefSeq" id="WP_087640510.1">
    <property type="nucleotide sequence ID" value="NZ_CP147246.1"/>
</dbReference>
<dbReference type="OrthoDB" id="2182939at2"/>
<reference evidence="3" key="2">
    <citation type="submission" date="2017-05" db="EMBL/GenBank/DDBJ databases">
        <authorList>
            <consortium name="The Broad Institute Genomics Platform"/>
            <consortium name="The Broad Institute Genomic Center for Infectious Diseases"/>
            <person name="Earl A."/>
            <person name="Manson A."/>
            <person name="Schwartman J."/>
            <person name="Gilmore M."/>
            <person name="Abouelleil A."/>
            <person name="Cao P."/>
            <person name="Chapman S."/>
            <person name="Cusick C."/>
            <person name="Shea T."/>
            <person name="Young S."/>
            <person name="Neafsey D."/>
            <person name="Nusbaum C."/>
            <person name="Birren B."/>
        </authorList>
    </citation>
    <scope>NUCLEOTIDE SEQUENCE</scope>
    <source>
        <strain evidence="3">9D6_DIV0238</strain>
    </source>
</reference>
<dbReference type="AlphaFoldDB" id="A0A200J5Y0"/>
<keyword evidence="1" id="KW-1133">Transmembrane helix</keyword>
<dbReference type="Proteomes" id="UP000196151">
    <property type="component" value="Chromosome"/>
</dbReference>
<accession>A0A200J5Y0</accession>
<reference evidence="2" key="1">
    <citation type="submission" date="2017-05" db="EMBL/GenBank/DDBJ databases">
        <title>The Genome Sequence of Enterococcus sp. 9D6_DIV0238.</title>
        <authorList>
            <consortium name="The Broad Institute Genomics Platform"/>
            <consortium name="The Broad Institute Genomic Center for Infectious Diseases"/>
            <person name="Earl A."/>
            <person name="Manson A."/>
            <person name="Schwartman J."/>
            <person name="Gilmore M."/>
            <person name="Abouelleil A."/>
            <person name="Cao P."/>
            <person name="Chapman S."/>
            <person name="Cusick C."/>
            <person name="Shea T."/>
            <person name="Young S."/>
            <person name="Neafsey D."/>
            <person name="Nusbaum C."/>
            <person name="Birren B."/>
        </authorList>
    </citation>
    <scope>NUCLEOTIDE SEQUENCE [LARGE SCALE GENOMIC DNA]</scope>
    <source>
        <strain evidence="2">9D6_DIV0238</strain>
    </source>
</reference>
<keyword evidence="1" id="KW-0472">Membrane</keyword>
<protein>
    <recommendedName>
        <fullName evidence="5">Flavodoxin-like domain-containing protein</fullName>
    </recommendedName>
</protein>
<reference evidence="3" key="3">
    <citation type="submission" date="2024-03" db="EMBL/GenBank/DDBJ databases">
        <title>The Genome Sequence of Enterococcus sp. DIV0238c.</title>
        <authorList>
            <consortium name="The Broad Institute Genomics Platform"/>
            <consortium name="The Broad Institute Microbial Omics Core"/>
            <consortium name="The Broad Institute Genomic Center for Infectious Diseases"/>
            <person name="Earl A."/>
            <person name="Manson A."/>
            <person name="Gilmore M."/>
            <person name="Schwartman J."/>
            <person name="Shea T."/>
            <person name="Abouelleil A."/>
            <person name="Cao P."/>
            <person name="Chapman S."/>
            <person name="Cusick C."/>
            <person name="Young S."/>
            <person name="Neafsey D."/>
            <person name="Nusbaum C."/>
            <person name="Birren B."/>
        </authorList>
    </citation>
    <scope>NUCLEOTIDE SEQUENCE</scope>
    <source>
        <strain evidence="3">9D6_DIV0238</strain>
    </source>
</reference>
<dbReference type="EMBL" id="NIBQ01000002">
    <property type="protein sequence ID" value="OUZ32662.1"/>
    <property type="molecule type" value="Genomic_DNA"/>
</dbReference>
<organism evidence="2">
    <name type="scientific">Candidatus Enterococcus dunnyi</name>
    <dbReference type="NCBI Taxonomy" id="1834192"/>
    <lineage>
        <taxon>Bacteria</taxon>
        <taxon>Bacillati</taxon>
        <taxon>Bacillota</taxon>
        <taxon>Bacilli</taxon>
        <taxon>Lactobacillales</taxon>
        <taxon>Enterococcaceae</taxon>
        <taxon>Enterococcus</taxon>
    </lineage>
</organism>
<keyword evidence="4" id="KW-1185">Reference proteome</keyword>
<dbReference type="EMBL" id="CP147246">
    <property type="protein sequence ID" value="WYJ94204.1"/>
    <property type="molecule type" value="Genomic_DNA"/>
</dbReference>
<sequence>MLKKKSVRIILLIIVLAIIGGGGFLGYYRLSRIQGTKQEEIINKELKNTTAATKVIVYTQDRAFKNEIMNEVKKEVASQKIYMEIQPIEEMDSDFSKWDKVVIFGTVQSSEPPGNSRAVIEEHLGDKKMGIFLTADSGVWSHQPEDVDVFASASKNENSKVFKEKILAFIDNK</sequence>